<feature type="chain" id="PRO_5013552598" evidence="1">
    <location>
        <begin position="21"/>
        <end position="72"/>
    </location>
</feature>
<dbReference type="EMBL" id="PDUG01000003">
    <property type="protein sequence ID" value="PIC40256.1"/>
    <property type="molecule type" value="Genomic_DNA"/>
</dbReference>
<feature type="signal peptide" evidence="1">
    <location>
        <begin position="1"/>
        <end position="20"/>
    </location>
</feature>
<evidence type="ECO:0000313" key="3">
    <source>
        <dbReference type="Proteomes" id="UP000230233"/>
    </source>
</evidence>
<reference evidence="3" key="1">
    <citation type="submission" date="2017-10" db="EMBL/GenBank/DDBJ databases">
        <title>Rapid genome shrinkage in a self-fertile nematode reveals novel sperm competition proteins.</title>
        <authorList>
            <person name="Yin D."/>
            <person name="Schwarz E.M."/>
            <person name="Thomas C.G."/>
            <person name="Felde R.L."/>
            <person name="Korf I.F."/>
            <person name="Cutter A.D."/>
            <person name="Schartner C.M."/>
            <person name="Ralston E.J."/>
            <person name="Meyer B.J."/>
            <person name="Haag E.S."/>
        </authorList>
    </citation>
    <scope>NUCLEOTIDE SEQUENCE [LARGE SCALE GENOMIC DNA]</scope>
    <source>
        <strain evidence="3">JU1422</strain>
    </source>
</reference>
<protein>
    <submittedName>
        <fullName evidence="2">Uncharacterized protein</fullName>
    </submittedName>
</protein>
<gene>
    <name evidence="2" type="primary">Cni-mss-3</name>
    <name evidence="2" type="synonym">Cnig_chr_III.g11661</name>
    <name evidence="2" type="ORF">B9Z55_011661</name>
</gene>
<dbReference type="AlphaFoldDB" id="A0A2G5ULY6"/>
<keyword evidence="1" id="KW-0732">Signal</keyword>
<name>A0A2G5ULY6_9PELO</name>
<dbReference type="Proteomes" id="UP000230233">
    <property type="component" value="Chromosome III"/>
</dbReference>
<proteinExistence type="predicted"/>
<organism evidence="2 3">
    <name type="scientific">Caenorhabditis nigoni</name>
    <dbReference type="NCBI Taxonomy" id="1611254"/>
    <lineage>
        <taxon>Eukaryota</taxon>
        <taxon>Metazoa</taxon>
        <taxon>Ecdysozoa</taxon>
        <taxon>Nematoda</taxon>
        <taxon>Chromadorea</taxon>
        <taxon>Rhabditida</taxon>
        <taxon>Rhabditina</taxon>
        <taxon>Rhabditomorpha</taxon>
        <taxon>Rhabditoidea</taxon>
        <taxon>Rhabditidae</taxon>
        <taxon>Peloderinae</taxon>
        <taxon>Caenorhabditis</taxon>
    </lineage>
</organism>
<comment type="caution">
    <text evidence="2">The sequence shown here is derived from an EMBL/GenBank/DDBJ whole genome shotgun (WGS) entry which is preliminary data.</text>
</comment>
<evidence type="ECO:0000256" key="1">
    <source>
        <dbReference type="SAM" id="SignalP"/>
    </source>
</evidence>
<evidence type="ECO:0000313" key="2">
    <source>
        <dbReference type="EMBL" id="PIC40256.1"/>
    </source>
</evidence>
<keyword evidence="3" id="KW-1185">Reference proteome</keyword>
<sequence length="72" mass="7345">MLHKTTLLFLALALIAVAFGEDNDGGPGAAKSVVQTGNFTAVEDMTTTTKAKSTATFVKYGIGASLVLLAAL</sequence>
<accession>A0A2G5ULY6</accession>